<dbReference type="EMBL" id="JADIMZ010000034">
    <property type="protein sequence ID" value="MBO8432172.1"/>
    <property type="molecule type" value="Genomic_DNA"/>
</dbReference>
<proteinExistence type="predicted"/>
<dbReference type="AlphaFoldDB" id="A0A9D9H1Q0"/>
<evidence type="ECO:0000313" key="2">
    <source>
        <dbReference type="Proteomes" id="UP000823612"/>
    </source>
</evidence>
<dbReference type="Proteomes" id="UP000823612">
    <property type="component" value="Unassembled WGS sequence"/>
</dbReference>
<sequence>MPHILHPVHRLPWFGFVLGLLLFCSCREQNVEDLEFPYAKKKYFAEMFLPDTGRKANGTAWKHPRPDNPYPGYSILAHALDSHFQVKPEWKFCEPFLWLQSDSLVEDKAYWIRKQEETAQAYLNGIRMVLKKDREENEDGKKTVSWEYLSPLGIALPDGIRRDSLSANGIPLYLFYQGVLWEDGNNPVVLMPCPRTCHEPVRIPESFFNRGGILAVAGGIRHVSIQDSSLFFAKADSLRQRIYRDTVKANIEERKWAYRRFLSNPDEVRRHVKQYTVEKPIKLSTGDLVFSANYLIANSFSTPSRLALLALGQEYPLAEESVFWRGDLFQAAVIEPAPDSCRTEFWQKLRKNPPQTSLSEISILNQRQTEDSTTRTMSFLELTTEAIEPYTANNALPKESTSFRSEHYHSSPSLLKGRIPAILTEGDSGYYAISAYVQEQSGRRCGQKPFLLVPELAPSDIWAFLLYQITLQ</sequence>
<comment type="caution">
    <text evidence="1">The sequence shown here is derived from an EMBL/GenBank/DDBJ whole genome shotgun (WGS) entry which is preliminary data.</text>
</comment>
<evidence type="ECO:0000313" key="1">
    <source>
        <dbReference type="EMBL" id="MBO8432172.1"/>
    </source>
</evidence>
<organism evidence="1 2">
    <name type="scientific">Candidatus Pullibacteroides excrementavium</name>
    <dbReference type="NCBI Taxonomy" id="2840905"/>
    <lineage>
        <taxon>Bacteria</taxon>
        <taxon>Pseudomonadati</taxon>
        <taxon>Bacteroidota</taxon>
        <taxon>Bacteroidia</taxon>
        <taxon>Bacteroidales</taxon>
        <taxon>Candidatus Pullibacteroides</taxon>
    </lineage>
</organism>
<name>A0A9D9H1Q0_9BACT</name>
<reference evidence="1" key="1">
    <citation type="submission" date="2020-10" db="EMBL/GenBank/DDBJ databases">
        <authorList>
            <person name="Gilroy R."/>
        </authorList>
    </citation>
    <scope>NUCLEOTIDE SEQUENCE</scope>
    <source>
        <strain evidence="1">2889</strain>
    </source>
</reference>
<accession>A0A9D9H1Q0</accession>
<gene>
    <name evidence="1" type="ORF">IAB08_02610</name>
</gene>
<protein>
    <submittedName>
        <fullName evidence="1">Uncharacterized protein</fullName>
    </submittedName>
</protein>
<reference evidence="1" key="2">
    <citation type="journal article" date="2021" name="PeerJ">
        <title>Extensive microbial diversity within the chicken gut microbiome revealed by metagenomics and culture.</title>
        <authorList>
            <person name="Gilroy R."/>
            <person name="Ravi A."/>
            <person name="Getino M."/>
            <person name="Pursley I."/>
            <person name="Horton D.L."/>
            <person name="Alikhan N.F."/>
            <person name="Baker D."/>
            <person name="Gharbi K."/>
            <person name="Hall N."/>
            <person name="Watson M."/>
            <person name="Adriaenssens E.M."/>
            <person name="Foster-Nyarko E."/>
            <person name="Jarju S."/>
            <person name="Secka A."/>
            <person name="Antonio M."/>
            <person name="Oren A."/>
            <person name="Chaudhuri R.R."/>
            <person name="La Ragione R."/>
            <person name="Hildebrand F."/>
            <person name="Pallen M.J."/>
        </authorList>
    </citation>
    <scope>NUCLEOTIDE SEQUENCE</scope>
    <source>
        <strain evidence="1">2889</strain>
    </source>
</reference>